<gene>
    <name evidence="2" type="ORF">EYC84_007705</name>
</gene>
<evidence type="ECO:0000256" key="1">
    <source>
        <dbReference type="SAM" id="MobiDB-lite"/>
    </source>
</evidence>
<feature type="region of interest" description="Disordered" evidence="1">
    <location>
        <begin position="215"/>
        <end position="235"/>
    </location>
</feature>
<comment type="caution">
    <text evidence="2">The sequence shown here is derived from an EMBL/GenBank/DDBJ whole genome shotgun (WGS) entry which is preliminary data.</text>
</comment>
<dbReference type="Proteomes" id="UP000322873">
    <property type="component" value="Unassembled WGS sequence"/>
</dbReference>
<feature type="region of interest" description="Disordered" evidence="1">
    <location>
        <begin position="121"/>
        <end position="142"/>
    </location>
</feature>
<reference evidence="2 3" key="1">
    <citation type="submission" date="2019-06" db="EMBL/GenBank/DDBJ databases">
        <title>Genome Sequence of the Brown Rot Fungal Pathogen Monilinia fructicola.</title>
        <authorList>
            <person name="De Miccolis Angelini R.M."/>
            <person name="Landi L."/>
            <person name="Abate D."/>
            <person name="Pollastro S."/>
            <person name="Romanazzi G."/>
            <person name="Faretra F."/>
        </authorList>
    </citation>
    <scope>NUCLEOTIDE SEQUENCE [LARGE SCALE GENOMIC DNA]</scope>
    <source>
        <strain evidence="2 3">Mfrc123</strain>
    </source>
</reference>
<keyword evidence="3" id="KW-1185">Reference proteome</keyword>
<feature type="region of interest" description="Disordered" evidence="1">
    <location>
        <begin position="250"/>
        <end position="302"/>
    </location>
</feature>
<proteinExistence type="predicted"/>
<dbReference type="AlphaFoldDB" id="A0A5M9JNX1"/>
<dbReference type="EMBL" id="VICG01000009">
    <property type="protein sequence ID" value="KAA8568705.1"/>
    <property type="molecule type" value="Genomic_DNA"/>
</dbReference>
<sequence length="302" mass="33345">MDEWSSGAVNTCAFMITRNPSNRRVVQDQHGRRSWNAFRKVSGAFLQAVGNVFSEPLSLTDVSLTPDQSDALIKYQRRLPHPTYLGEHAFLVAEIVDMESSSIKIHRALVKHGMISEAPIAPPGMLSPRHTTEDEHPVKTVGNNKEFPASTCIYWPFYGWAEISSCASLFLIEIAKRVGNRRGLSFFSVELNKVLRQKRLLWSEREENREVVGSLGTVAGPSGSERHGREESTTVDDQLPIATGGAARVMSSGGVDELPNYGELSAEGVADDDHEHEEMLTANATDELPSRVVDHLPSHQNS</sequence>
<evidence type="ECO:0000313" key="2">
    <source>
        <dbReference type="EMBL" id="KAA8568705.1"/>
    </source>
</evidence>
<name>A0A5M9JNX1_MONFR</name>
<dbReference type="VEuPathDB" id="FungiDB:MFRU_012g02040"/>
<protein>
    <submittedName>
        <fullName evidence="2">Uncharacterized protein</fullName>
    </submittedName>
</protein>
<evidence type="ECO:0000313" key="3">
    <source>
        <dbReference type="Proteomes" id="UP000322873"/>
    </source>
</evidence>
<accession>A0A5M9JNX1</accession>
<organism evidence="2 3">
    <name type="scientific">Monilinia fructicola</name>
    <name type="common">Brown rot fungus</name>
    <name type="synonym">Ciboria fructicola</name>
    <dbReference type="NCBI Taxonomy" id="38448"/>
    <lineage>
        <taxon>Eukaryota</taxon>
        <taxon>Fungi</taxon>
        <taxon>Dikarya</taxon>
        <taxon>Ascomycota</taxon>
        <taxon>Pezizomycotina</taxon>
        <taxon>Leotiomycetes</taxon>
        <taxon>Helotiales</taxon>
        <taxon>Sclerotiniaceae</taxon>
        <taxon>Monilinia</taxon>
    </lineage>
</organism>
<feature type="compositionally biased region" description="Basic and acidic residues" evidence="1">
    <location>
        <begin position="288"/>
        <end position="302"/>
    </location>
</feature>